<organism evidence="1 2">
    <name type="scientific">Blattamonas nauphoetae</name>
    <dbReference type="NCBI Taxonomy" id="2049346"/>
    <lineage>
        <taxon>Eukaryota</taxon>
        <taxon>Metamonada</taxon>
        <taxon>Preaxostyla</taxon>
        <taxon>Oxymonadida</taxon>
        <taxon>Blattamonas</taxon>
    </lineage>
</organism>
<dbReference type="EMBL" id="JARBJD010000167">
    <property type="protein sequence ID" value="KAK2948869.1"/>
    <property type="molecule type" value="Genomic_DNA"/>
</dbReference>
<keyword evidence="2" id="KW-1185">Reference proteome</keyword>
<evidence type="ECO:0000313" key="2">
    <source>
        <dbReference type="Proteomes" id="UP001281761"/>
    </source>
</evidence>
<protein>
    <submittedName>
        <fullName evidence="1">Uncharacterized protein</fullName>
    </submittedName>
</protein>
<name>A0ABQ9XBV2_9EUKA</name>
<dbReference type="InterPro" id="IPR016024">
    <property type="entry name" value="ARM-type_fold"/>
</dbReference>
<gene>
    <name evidence="1" type="ORF">BLNAU_16212</name>
</gene>
<accession>A0ABQ9XBV2</accession>
<dbReference type="SUPFAM" id="SSF48371">
    <property type="entry name" value="ARM repeat"/>
    <property type="match status" value="1"/>
</dbReference>
<proteinExistence type="predicted"/>
<sequence length="327" mass="37585">MDCSPFRNWSVQEYPSESRRTVLFRSLVATVKLQPALDASLEAKAVQFLRSAIPFSTDSTDAFVSNLGRTTDESMTCFVQCVVVLISSTSQVVITAAMKMLNSLITNCSATYRLALIKADLIPQLIIILNPQSLSFEEAVDINFQLLSTITDSLWLATPFFLIQLQITDRDEQQAVQKTVLKQVLYPSEKYISHLCTHHFSFMDGDLSKRFLTLIARLLKISPYSQPTMDFVLNMPVVLTISSSLTFFEDDKTIYHFLYDMNDIQQEWNRTGGNRRQMWKTVHRMLRMEGIEDVIEERLRNDKSEYSSKFIVAYSIRWNNLLGRNLP</sequence>
<reference evidence="1 2" key="1">
    <citation type="journal article" date="2022" name="bioRxiv">
        <title>Genomics of Preaxostyla Flagellates Illuminates Evolutionary Transitions and the Path Towards Mitochondrial Loss.</title>
        <authorList>
            <person name="Novak L.V.F."/>
            <person name="Treitli S.C."/>
            <person name="Pyrih J."/>
            <person name="Halakuc P."/>
            <person name="Pipaliya S.V."/>
            <person name="Vacek V."/>
            <person name="Brzon O."/>
            <person name="Soukal P."/>
            <person name="Eme L."/>
            <person name="Dacks J.B."/>
            <person name="Karnkowska A."/>
            <person name="Elias M."/>
            <person name="Hampl V."/>
        </authorList>
    </citation>
    <scope>NUCLEOTIDE SEQUENCE [LARGE SCALE GENOMIC DNA]</scope>
    <source>
        <strain evidence="1">NAU3</strain>
        <tissue evidence="1">Gut</tissue>
    </source>
</reference>
<dbReference type="Proteomes" id="UP001281761">
    <property type="component" value="Unassembled WGS sequence"/>
</dbReference>
<comment type="caution">
    <text evidence="1">The sequence shown here is derived from an EMBL/GenBank/DDBJ whole genome shotgun (WGS) entry which is preliminary data.</text>
</comment>
<evidence type="ECO:0000313" key="1">
    <source>
        <dbReference type="EMBL" id="KAK2948869.1"/>
    </source>
</evidence>